<dbReference type="STRING" id="474950.SAMN05421771_2479"/>
<evidence type="ECO:0000259" key="3">
    <source>
        <dbReference type="Pfam" id="PF04536"/>
    </source>
</evidence>
<evidence type="ECO:0000313" key="5">
    <source>
        <dbReference type="Proteomes" id="UP000199024"/>
    </source>
</evidence>
<dbReference type="AlphaFoldDB" id="A0A1I6MF03"/>
<evidence type="ECO:0000256" key="2">
    <source>
        <dbReference type="SAM" id="Phobius"/>
    </source>
</evidence>
<keyword evidence="2" id="KW-0812">Transmembrane</keyword>
<dbReference type="PANTHER" id="PTHR30373">
    <property type="entry name" value="UPF0603 PROTEIN YGCG"/>
    <property type="match status" value="1"/>
</dbReference>
<dbReference type="OrthoDB" id="9810918at2"/>
<feature type="compositionally biased region" description="Low complexity" evidence="1">
    <location>
        <begin position="229"/>
        <end position="249"/>
    </location>
</feature>
<feature type="region of interest" description="Disordered" evidence="1">
    <location>
        <begin position="217"/>
        <end position="265"/>
    </location>
</feature>
<keyword evidence="2" id="KW-0472">Membrane</keyword>
<feature type="domain" description="TPM" evidence="3">
    <location>
        <begin position="33"/>
        <end position="155"/>
    </location>
</feature>
<keyword evidence="5" id="KW-1185">Reference proteome</keyword>
<sequence length="265" mass="27520">MGAMWRILAILLVLTAPLRAETVRGLPKPTGYVSDFAGVLDAGAKAQIEAQCTAIHQKTGMQIAVVTIHHLEGDTAQEFAQGISDAWHVGSKGTDKGVLMLFSIDDHKRWINVGYGLEGPLNDAKVGDIGRTMVPLLKTAHYREAITIAVDQIAAAISANPTDAPPTPPAPPSPPVWPIFLACGICGGVFLAIVIVVSLRRRQPTLGAVKHSLGMPILTSMPSEDDSRSSFSSSSSNDSSSSSSSSDFGGFDGGSSGGGGAGGDW</sequence>
<organism evidence="4 5">
    <name type="scientific">Granulicella pectinivorans</name>
    <dbReference type="NCBI Taxonomy" id="474950"/>
    <lineage>
        <taxon>Bacteria</taxon>
        <taxon>Pseudomonadati</taxon>
        <taxon>Acidobacteriota</taxon>
        <taxon>Terriglobia</taxon>
        <taxon>Terriglobales</taxon>
        <taxon>Acidobacteriaceae</taxon>
        <taxon>Granulicella</taxon>
    </lineage>
</organism>
<protein>
    <recommendedName>
        <fullName evidence="3">TPM domain-containing protein</fullName>
    </recommendedName>
</protein>
<evidence type="ECO:0000313" key="4">
    <source>
        <dbReference type="EMBL" id="SFS14178.1"/>
    </source>
</evidence>
<dbReference type="Gene3D" id="3.10.310.50">
    <property type="match status" value="1"/>
</dbReference>
<dbReference type="Proteomes" id="UP000199024">
    <property type="component" value="Unassembled WGS sequence"/>
</dbReference>
<dbReference type="PANTHER" id="PTHR30373:SF2">
    <property type="entry name" value="UPF0603 PROTEIN YGCG"/>
    <property type="match status" value="1"/>
</dbReference>
<feature type="transmembrane region" description="Helical" evidence="2">
    <location>
        <begin position="176"/>
        <end position="197"/>
    </location>
</feature>
<dbReference type="EMBL" id="FOZL01000001">
    <property type="protein sequence ID" value="SFS14178.1"/>
    <property type="molecule type" value="Genomic_DNA"/>
</dbReference>
<name>A0A1I6MF03_9BACT</name>
<reference evidence="4 5" key="1">
    <citation type="submission" date="2016-10" db="EMBL/GenBank/DDBJ databases">
        <authorList>
            <person name="de Groot N.N."/>
        </authorList>
    </citation>
    <scope>NUCLEOTIDE SEQUENCE [LARGE SCALE GENOMIC DNA]</scope>
    <source>
        <strain evidence="4 5">DSM 21001</strain>
    </source>
</reference>
<feature type="compositionally biased region" description="Gly residues" evidence="1">
    <location>
        <begin position="250"/>
        <end position="265"/>
    </location>
</feature>
<dbReference type="InterPro" id="IPR007621">
    <property type="entry name" value="TPM_dom"/>
</dbReference>
<keyword evidence="2" id="KW-1133">Transmembrane helix</keyword>
<dbReference type="Pfam" id="PF04536">
    <property type="entry name" value="TPM_phosphatase"/>
    <property type="match status" value="1"/>
</dbReference>
<evidence type="ECO:0000256" key="1">
    <source>
        <dbReference type="SAM" id="MobiDB-lite"/>
    </source>
</evidence>
<accession>A0A1I6MF03</accession>
<gene>
    <name evidence="4" type="ORF">SAMN05421771_2479</name>
</gene>
<proteinExistence type="predicted"/>